<keyword evidence="6" id="KW-0539">Nucleus</keyword>
<feature type="region of interest" description="Disordered" evidence="7">
    <location>
        <begin position="1092"/>
        <end position="1133"/>
    </location>
</feature>
<feature type="compositionally biased region" description="Polar residues" evidence="7">
    <location>
        <begin position="1101"/>
        <end position="1111"/>
    </location>
</feature>
<reference evidence="9 10" key="1">
    <citation type="submission" date="2016-03" db="EMBL/GenBank/DDBJ databases">
        <title>Draft genome sequence of the Fonsecaea monophora CBS 269.37.</title>
        <authorList>
            <person name="Bombassaro A."/>
            <person name="Vinicius W.A."/>
            <person name="De Hoog S."/>
            <person name="Sun J."/>
            <person name="Souza E.M."/>
            <person name="Raittz R.T."/>
            <person name="Costa F."/>
            <person name="Leao A.C."/>
            <person name="Tadra-Sfeir M.Z."/>
            <person name="Baura V."/>
            <person name="Balsanelli E."/>
            <person name="Pedrosa F.O."/>
            <person name="Moreno L.F."/>
            <person name="Steffens M.B."/>
            <person name="Xi L."/>
            <person name="Bocca A.L."/>
            <person name="Felipe M.S."/>
            <person name="Teixeira M."/>
            <person name="Telles Filho F.Q."/>
            <person name="Azevedo C.M."/>
            <person name="Gomes R."/>
            <person name="Vicente V.A."/>
        </authorList>
    </citation>
    <scope>NUCLEOTIDE SEQUENCE [LARGE SCALE GENOMIC DNA]</scope>
    <source>
        <strain evidence="9 10">CBS 269.37</strain>
    </source>
</reference>
<feature type="compositionally biased region" description="Polar residues" evidence="7">
    <location>
        <begin position="790"/>
        <end position="799"/>
    </location>
</feature>
<gene>
    <name evidence="9" type="ORF">AYO21_04313</name>
</gene>
<evidence type="ECO:0000256" key="6">
    <source>
        <dbReference type="ARBA" id="ARBA00023242"/>
    </source>
</evidence>
<dbReference type="GeneID" id="34599483"/>
<evidence type="ECO:0000256" key="4">
    <source>
        <dbReference type="ARBA" id="ARBA00023125"/>
    </source>
</evidence>
<keyword evidence="4" id="KW-0238">DNA-binding</keyword>
<dbReference type="SUPFAM" id="SSF57701">
    <property type="entry name" value="Zn2/Cys6 DNA-binding domain"/>
    <property type="match status" value="1"/>
</dbReference>
<comment type="caution">
    <text evidence="9">The sequence shown here is derived from an EMBL/GenBank/DDBJ whole genome shotgun (WGS) entry which is preliminary data.</text>
</comment>
<feature type="compositionally biased region" description="Low complexity" evidence="7">
    <location>
        <begin position="74"/>
        <end position="94"/>
    </location>
</feature>
<dbReference type="GO" id="GO:0008270">
    <property type="term" value="F:zinc ion binding"/>
    <property type="evidence" value="ECO:0007669"/>
    <property type="project" value="InterPro"/>
</dbReference>
<dbReference type="SMART" id="SM00066">
    <property type="entry name" value="GAL4"/>
    <property type="match status" value="1"/>
</dbReference>
<dbReference type="InterPro" id="IPR021858">
    <property type="entry name" value="Fun_TF"/>
</dbReference>
<feature type="compositionally biased region" description="Polar residues" evidence="7">
    <location>
        <begin position="812"/>
        <end position="822"/>
    </location>
</feature>
<dbReference type="Gene3D" id="4.10.240.10">
    <property type="entry name" value="Zn(2)-C6 fungal-type DNA-binding domain"/>
    <property type="match status" value="1"/>
</dbReference>
<feature type="region of interest" description="Disordered" evidence="7">
    <location>
        <begin position="877"/>
        <end position="900"/>
    </location>
</feature>
<dbReference type="InterPro" id="IPR001138">
    <property type="entry name" value="Zn2Cys6_DnaBD"/>
</dbReference>
<dbReference type="Proteomes" id="UP000077002">
    <property type="component" value="Unassembled WGS sequence"/>
</dbReference>
<dbReference type="OrthoDB" id="4337792at2759"/>
<keyword evidence="10" id="KW-1185">Reference proteome</keyword>
<dbReference type="InterPro" id="IPR036864">
    <property type="entry name" value="Zn2-C6_fun-type_DNA-bd_sf"/>
</dbReference>
<dbReference type="SMART" id="SM00906">
    <property type="entry name" value="Fungal_trans"/>
    <property type="match status" value="1"/>
</dbReference>
<feature type="region of interest" description="Disordered" evidence="7">
    <location>
        <begin position="790"/>
        <end position="850"/>
    </location>
</feature>
<evidence type="ECO:0000256" key="7">
    <source>
        <dbReference type="SAM" id="MobiDB-lite"/>
    </source>
</evidence>
<keyword evidence="2" id="KW-0862">Zinc</keyword>
<feature type="compositionally biased region" description="Polar residues" evidence="7">
    <location>
        <begin position="836"/>
        <end position="850"/>
    </location>
</feature>
<dbReference type="EMBL" id="LVKK01000024">
    <property type="protein sequence ID" value="OAG41371.1"/>
    <property type="molecule type" value="Genomic_DNA"/>
</dbReference>
<dbReference type="CDD" id="cd00067">
    <property type="entry name" value="GAL4"/>
    <property type="match status" value="1"/>
</dbReference>
<dbReference type="PROSITE" id="PS50048">
    <property type="entry name" value="ZN2_CY6_FUNGAL_2"/>
    <property type="match status" value="1"/>
</dbReference>
<feature type="region of interest" description="Disordered" evidence="7">
    <location>
        <begin position="702"/>
        <end position="727"/>
    </location>
</feature>
<dbReference type="Pfam" id="PF00172">
    <property type="entry name" value="Zn_clus"/>
    <property type="match status" value="1"/>
</dbReference>
<dbReference type="GO" id="GO:0006351">
    <property type="term" value="P:DNA-templated transcription"/>
    <property type="evidence" value="ECO:0007669"/>
    <property type="project" value="InterPro"/>
</dbReference>
<keyword evidence="1" id="KW-0479">Metal-binding</keyword>
<name>A0A177FCF7_9EURO</name>
<dbReference type="RefSeq" id="XP_022513323.1">
    <property type="nucleotide sequence ID" value="XM_022654286.1"/>
</dbReference>
<evidence type="ECO:0000313" key="10">
    <source>
        <dbReference type="Proteomes" id="UP000077002"/>
    </source>
</evidence>
<dbReference type="Pfam" id="PF04082">
    <property type="entry name" value="Fungal_trans"/>
    <property type="match status" value="1"/>
</dbReference>
<evidence type="ECO:0000259" key="8">
    <source>
        <dbReference type="PROSITE" id="PS50048"/>
    </source>
</evidence>
<feature type="compositionally biased region" description="Low complexity" evidence="7">
    <location>
        <begin position="705"/>
        <end position="717"/>
    </location>
</feature>
<dbReference type="InterPro" id="IPR051430">
    <property type="entry name" value="Fungal_TF_Env_Response"/>
</dbReference>
<keyword evidence="3" id="KW-0805">Transcription regulation</keyword>
<feature type="region of interest" description="Disordered" evidence="7">
    <location>
        <begin position="62"/>
        <end position="134"/>
    </location>
</feature>
<dbReference type="GO" id="GO:0005634">
    <property type="term" value="C:nucleus"/>
    <property type="evidence" value="ECO:0007669"/>
    <property type="project" value="TreeGrafter"/>
</dbReference>
<dbReference type="GO" id="GO:0001228">
    <property type="term" value="F:DNA-binding transcription activator activity, RNA polymerase II-specific"/>
    <property type="evidence" value="ECO:0007669"/>
    <property type="project" value="TreeGrafter"/>
</dbReference>
<evidence type="ECO:0000256" key="2">
    <source>
        <dbReference type="ARBA" id="ARBA00022833"/>
    </source>
</evidence>
<dbReference type="CDD" id="cd12148">
    <property type="entry name" value="fungal_TF_MHR"/>
    <property type="match status" value="1"/>
</dbReference>
<dbReference type="PROSITE" id="PS00463">
    <property type="entry name" value="ZN2_CY6_FUNGAL_1"/>
    <property type="match status" value="1"/>
</dbReference>
<feature type="compositionally biased region" description="Basic and acidic residues" evidence="7">
    <location>
        <begin position="877"/>
        <end position="892"/>
    </location>
</feature>
<dbReference type="PANTHER" id="PTHR31944">
    <property type="entry name" value="HEME-RESPONSIVE ZINC FINGER TRANSCRIPTION FACTOR HAP1"/>
    <property type="match status" value="1"/>
</dbReference>
<feature type="compositionally biased region" description="Polar residues" evidence="7">
    <location>
        <begin position="1"/>
        <end position="11"/>
    </location>
</feature>
<dbReference type="PANTHER" id="PTHR31944:SF131">
    <property type="entry name" value="HEME-RESPONSIVE ZINC FINGER TRANSCRIPTION FACTOR HAP1"/>
    <property type="match status" value="1"/>
</dbReference>
<feature type="compositionally biased region" description="Polar residues" evidence="7">
    <location>
        <begin position="1009"/>
        <end position="1019"/>
    </location>
</feature>
<feature type="region of interest" description="Disordered" evidence="7">
    <location>
        <begin position="1004"/>
        <end position="1030"/>
    </location>
</feature>
<sequence length="1636" mass="182843">MAITTLGQQMSEPERRRRRRPAVSCTVCRKRKIRCNREHPCNNCTRSRDAVCIYEDFPPLRQRPHTEEPAASDGQTSPGSTGKTSSITSSAATAPHDTGTPLSTNIPIDTLMIGRPPMTSDQSQDISPAPLTLELPDPAQCRQDFFGEPRISGRTVFHKSRQFGQSHWMNGVSMFGGILHLIESRMRKEPTVIPAGMRRCKALAKVIKSARMPVWPTPLSDDLPARDVVEHFIDNYLRTIESVYRIIHIPTFRKHVEALWTLPQGGRRDTAFMVQLKLILAIGATYDETFSLRTSAMRWVYEAQTWLNTPNSKIRLNVQSLQINVLLIVARELVDVCGDLTWISAGELYRRAIYMGLNRDHPSPVGSTVFATEMRRRLWNTVLEICLQASMASGGPVLVSMDDFDTKPPSNLDDVQLEEKSPAVKPENVYTQVSTAIALRKSLAVRLAVVKFLNDLRVNGRYEHVLQLDGEMRTAYKTLTRTLQNMLSSSSSTSSDGFGRPGPNTFELMTTDLMMNRYLLTVHIPFFEQSMHEATYAYTRKVVLESSLKMWYVAYRSSSEQVGAGASGVTATLNVNTPSPGSTACGGPGYGFYPVYRSGLFQASCLVAAELCAQLEEQDGVGMGFTPLRPDLLPVVQEAKTWCHHGMQIGETNIKGYVFSCLIAAQVDALMRGMDKDDIPRFLLQRAEEAMRESIAVLEEQAGVGNKDTNTNTNANGNGNGDGRDLTSSLGVSTVGFEALDECAFMYKHESLGQAKTSSEERALVMQNSVNLLKDLLDQWTTLADETNHVNGDISNASRNPGHIPFSEDLGRQSSGSRTKSANPGEALRSHEPSEHATTTYGPTANSPDARYTNSIAEKYAASQKKIAELEDKLREMEREKSSIKGNEEAQTRRPANFEDTNSDMDYMVIQPSVEFPQSKTASYFDRPAEKSRISPRTERVQDLDDERWKIHHRNSRDYMRYIQEIRWSKKHEVFASKAAAVEPAAEPTEEPAEETRPCPEFQHRAQEVGQSPQDQSEQCAPEVANLSPSSPGCRTLADYTYFPQGGLSLQNGSFAPQSDPSPELYFASPDIRQMFLDQSTVSNTVLQENTEARIHPPVSTPSANLSTGSAASGDRDSALSSNPATIARDPVQQRSSQNWQIYKDPEVLLKYYFDKICELHSTWDDPATPFRAFVGRRLKTSRLISSCVASMCAIHLFKGDRNMLPVCIDYHSIAVKNLSDAVTALDSRMSTMNDTVQSNPTAGAGLKDQLQEALLASILLGNSSPWLDSTDIGVPHLLGARKLFEYWLTTIENWVQHDSVPRMKLDPEQSFLVGSMAYWEALLAFVIDQPLDAVDYLLPFSQNPEVVVPNNCTGIGTPVFIIMARVGICLRQRRVLDKLAGLGWGTDEAYTSLKSRVLQRAASLEMSALQYTLPPTDIVQGLESRPEVLQQMRSFAQMYRLASLLELHRNFPELSHRPWLVTSPSTRDPSTSVTRAFENTPVDDFKDQWRRVHELARVILSLIEDFPIRHESNMHQTLVLIICGSVWYLLPDPESSSADAADILTLDDQLALIAMRRQAVERHRSFLRQRMEVTSGGWGLSEIFQRAEKLLDEVWKRFDNDMEGDMAQKATDSLSTLQNHWMDVMIDCKLETLFG</sequence>
<evidence type="ECO:0000313" key="9">
    <source>
        <dbReference type="EMBL" id="OAG41371.1"/>
    </source>
</evidence>
<feature type="region of interest" description="Disordered" evidence="7">
    <location>
        <begin position="1"/>
        <end position="23"/>
    </location>
</feature>
<keyword evidence="5" id="KW-0804">Transcription</keyword>
<organism evidence="9 10">
    <name type="scientific">Fonsecaea monophora</name>
    <dbReference type="NCBI Taxonomy" id="254056"/>
    <lineage>
        <taxon>Eukaryota</taxon>
        <taxon>Fungi</taxon>
        <taxon>Dikarya</taxon>
        <taxon>Ascomycota</taxon>
        <taxon>Pezizomycotina</taxon>
        <taxon>Eurotiomycetes</taxon>
        <taxon>Chaetothyriomycetidae</taxon>
        <taxon>Chaetothyriales</taxon>
        <taxon>Herpotrichiellaceae</taxon>
        <taxon>Fonsecaea</taxon>
    </lineage>
</organism>
<accession>A0A177FCF7</accession>
<evidence type="ECO:0000256" key="3">
    <source>
        <dbReference type="ARBA" id="ARBA00023015"/>
    </source>
</evidence>
<dbReference type="InterPro" id="IPR007219">
    <property type="entry name" value="XnlR_reg_dom"/>
</dbReference>
<dbReference type="Pfam" id="PF11951">
    <property type="entry name" value="Fungal_trans_2"/>
    <property type="match status" value="1"/>
</dbReference>
<feature type="domain" description="Zn(2)-C6 fungal-type" evidence="8">
    <location>
        <begin position="24"/>
        <end position="54"/>
    </location>
</feature>
<protein>
    <recommendedName>
        <fullName evidence="8">Zn(2)-C6 fungal-type domain-containing protein</fullName>
    </recommendedName>
</protein>
<proteinExistence type="predicted"/>
<dbReference type="GO" id="GO:0000978">
    <property type="term" value="F:RNA polymerase II cis-regulatory region sequence-specific DNA binding"/>
    <property type="evidence" value="ECO:0007669"/>
    <property type="project" value="TreeGrafter"/>
</dbReference>
<evidence type="ECO:0000256" key="1">
    <source>
        <dbReference type="ARBA" id="ARBA00022723"/>
    </source>
</evidence>
<evidence type="ECO:0000256" key="5">
    <source>
        <dbReference type="ARBA" id="ARBA00023163"/>
    </source>
</evidence>